<dbReference type="Pfam" id="PF00657">
    <property type="entry name" value="Lipase_GDSL"/>
    <property type="match status" value="1"/>
</dbReference>
<dbReference type="Gene3D" id="3.40.50.1110">
    <property type="entry name" value="SGNH hydrolase"/>
    <property type="match status" value="1"/>
</dbReference>
<keyword evidence="3" id="KW-0732">Signal</keyword>
<evidence type="ECO:0000256" key="2">
    <source>
        <dbReference type="ARBA" id="ARBA00022801"/>
    </source>
</evidence>
<evidence type="ECO:0000256" key="1">
    <source>
        <dbReference type="ARBA" id="ARBA00008668"/>
    </source>
</evidence>
<sequence length="259" mass="26825">MGVLNMLALQILSISSLILTVASQTVRLAGDSTMAVGGGGSGTQGWGVFLSQFLTIPVVNDAIGGESARSFSDQGLFTSLVNSAQKGDYVIIEFGHNDGSAGAVDNGKQDAVGDGFNITSIVTAANGTQILIHSFAFYIENAVAALLQKGAIPIISSQTPDNIWANGAIAAPNRFVTYAQSIGTRRNITYVDHYAYTASAFDALGQTQTTTFYPIDHLHTSAAGALVVAEAFVRGLLCSNNSLKTKINSAGQSVPGGCL</sequence>
<dbReference type="GO" id="GO:0016788">
    <property type="term" value="F:hydrolase activity, acting on ester bonds"/>
    <property type="evidence" value="ECO:0007669"/>
    <property type="project" value="InterPro"/>
</dbReference>
<name>A0A9P6C6K8_9AGAR</name>
<evidence type="ECO:0000313" key="4">
    <source>
        <dbReference type="EMBL" id="KAF9454131.1"/>
    </source>
</evidence>
<dbReference type="InterPro" id="IPR001087">
    <property type="entry name" value="GDSL"/>
</dbReference>
<evidence type="ECO:0000313" key="5">
    <source>
        <dbReference type="Proteomes" id="UP000807342"/>
    </source>
</evidence>
<proteinExistence type="inferred from homology"/>
<dbReference type="PANTHER" id="PTHR43695:SF1">
    <property type="entry name" value="RHAMNOGALACTURONAN ACETYLESTERASE"/>
    <property type="match status" value="1"/>
</dbReference>
<dbReference type="EMBL" id="MU151056">
    <property type="protein sequence ID" value="KAF9454131.1"/>
    <property type="molecule type" value="Genomic_DNA"/>
</dbReference>
<keyword evidence="5" id="KW-1185">Reference proteome</keyword>
<dbReference type="OrthoDB" id="2141316at2759"/>
<dbReference type="InterPro" id="IPR037459">
    <property type="entry name" value="RhgT-like"/>
</dbReference>
<dbReference type="AlphaFoldDB" id="A0A9P6C6K8"/>
<dbReference type="PANTHER" id="PTHR43695">
    <property type="entry name" value="PUTATIVE (AFU_ORTHOLOGUE AFUA_2G17250)-RELATED"/>
    <property type="match status" value="1"/>
</dbReference>
<dbReference type="SUPFAM" id="SSF52266">
    <property type="entry name" value="SGNH hydrolase"/>
    <property type="match status" value="1"/>
</dbReference>
<reference evidence="4" key="1">
    <citation type="submission" date="2020-11" db="EMBL/GenBank/DDBJ databases">
        <authorList>
            <consortium name="DOE Joint Genome Institute"/>
            <person name="Ahrendt S."/>
            <person name="Riley R."/>
            <person name="Andreopoulos W."/>
            <person name="Labutti K."/>
            <person name="Pangilinan J."/>
            <person name="Ruiz-Duenas F.J."/>
            <person name="Barrasa J.M."/>
            <person name="Sanchez-Garcia M."/>
            <person name="Camarero S."/>
            <person name="Miyauchi S."/>
            <person name="Serrano A."/>
            <person name="Linde D."/>
            <person name="Babiker R."/>
            <person name="Drula E."/>
            <person name="Ayuso-Fernandez I."/>
            <person name="Pacheco R."/>
            <person name="Padilla G."/>
            <person name="Ferreira P."/>
            <person name="Barriuso J."/>
            <person name="Kellner H."/>
            <person name="Castanera R."/>
            <person name="Alfaro M."/>
            <person name="Ramirez L."/>
            <person name="Pisabarro A.G."/>
            <person name="Kuo A."/>
            <person name="Tritt A."/>
            <person name="Lipzen A."/>
            <person name="He G."/>
            <person name="Yan M."/>
            <person name="Ng V."/>
            <person name="Cullen D."/>
            <person name="Martin F."/>
            <person name="Rosso M.-N."/>
            <person name="Henrissat B."/>
            <person name="Hibbett D."/>
            <person name="Martinez A.T."/>
            <person name="Grigoriev I.V."/>
        </authorList>
    </citation>
    <scope>NUCLEOTIDE SEQUENCE</scope>
    <source>
        <strain evidence="4">MF-IS2</strain>
    </source>
</reference>
<keyword evidence="2" id="KW-0378">Hydrolase</keyword>
<organism evidence="4 5">
    <name type="scientific">Macrolepiota fuliginosa MF-IS2</name>
    <dbReference type="NCBI Taxonomy" id="1400762"/>
    <lineage>
        <taxon>Eukaryota</taxon>
        <taxon>Fungi</taxon>
        <taxon>Dikarya</taxon>
        <taxon>Basidiomycota</taxon>
        <taxon>Agaricomycotina</taxon>
        <taxon>Agaricomycetes</taxon>
        <taxon>Agaricomycetidae</taxon>
        <taxon>Agaricales</taxon>
        <taxon>Agaricineae</taxon>
        <taxon>Agaricaceae</taxon>
        <taxon>Macrolepiota</taxon>
    </lineage>
</organism>
<dbReference type="Proteomes" id="UP000807342">
    <property type="component" value="Unassembled WGS sequence"/>
</dbReference>
<accession>A0A9P6C6K8</accession>
<dbReference type="InterPro" id="IPR036514">
    <property type="entry name" value="SGNH_hydro_sf"/>
</dbReference>
<comment type="similarity">
    <text evidence="1">Belongs to the 'GDSL' lipolytic enzyme family.</text>
</comment>
<feature type="chain" id="PRO_5040475907" evidence="3">
    <location>
        <begin position="24"/>
        <end position="259"/>
    </location>
</feature>
<comment type="caution">
    <text evidence="4">The sequence shown here is derived from an EMBL/GenBank/DDBJ whole genome shotgun (WGS) entry which is preliminary data.</text>
</comment>
<gene>
    <name evidence="4" type="ORF">P691DRAFT_754902</name>
</gene>
<protein>
    <submittedName>
        <fullName evidence="4">Carbohydrate esterase family 12 protein</fullName>
    </submittedName>
</protein>
<evidence type="ECO:0000256" key="3">
    <source>
        <dbReference type="SAM" id="SignalP"/>
    </source>
</evidence>
<feature type="signal peptide" evidence="3">
    <location>
        <begin position="1"/>
        <end position="23"/>
    </location>
</feature>